<dbReference type="PANTHER" id="PTHR45228">
    <property type="entry name" value="CYCLIC DI-GMP PHOSPHODIESTERASE TM_0186-RELATED"/>
    <property type="match status" value="1"/>
</dbReference>
<dbReference type="Gene3D" id="1.10.3210.10">
    <property type="entry name" value="Hypothetical protein af1432"/>
    <property type="match status" value="1"/>
</dbReference>
<dbReference type="RefSeq" id="WP_072870347.1">
    <property type="nucleotide sequence ID" value="NZ_FQZM01000037.1"/>
</dbReference>
<dbReference type="CDD" id="cd00077">
    <property type="entry name" value="HDc"/>
    <property type="match status" value="1"/>
</dbReference>
<dbReference type="InterPro" id="IPR003607">
    <property type="entry name" value="HD/PDEase_dom"/>
</dbReference>
<evidence type="ECO:0000313" key="3">
    <source>
        <dbReference type="Proteomes" id="UP000184529"/>
    </source>
</evidence>
<organism evidence="2 3">
    <name type="scientific">Desulfofundulus thermosubterraneus DSM 16057</name>
    <dbReference type="NCBI Taxonomy" id="1121432"/>
    <lineage>
        <taxon>Bacteria</taxon>
        <taxon>Bacillati</taxon>
        <taxon>Bacillota</taxon>
        <taxon>Clostridia</taxon>
        <taxon>Eubacteriales</taxon>
        <taxon>Peptococcaceae</taxon>
        <taxon>Desulfofundulus</taxon>
    </lineage>
</organism>
<dbReference type="GO" id="GO:0016787">
    <property type="term" value="F:hydrolase activity"/>
    <property type="evidence" value="ECO:0007669"/>
    <property type="project" value="UniProtKB-KW"/>
</dbReference>
<dbReference type="SUPFAM" id="SSF109604">
    <property type="entry name" value="HD-domain/PDEase-like"/>
    <property type="match status" value="1"/>
</dbReference>
<dbReference type="InterPro" id="IPR052020">
    <property type="entry name" value="Cyclic_di-GMP/3'3'-cGAMP_PDE"/>
</dbReference>
<proteinExistence type="predicted"/>
<name>A0A1M6JSL6_9FIRM</name>
<dbReference type="PANTHER" id="PTHR45228:SF4">
    <property type="entry name" value="LIPOPROTEIN"/>
    <property type="match status" value="1"/>
</dbReference>
<keyword evidence="3" id="KW-1185">Reference proteome</keyword>
<evidence type="ECO:0000259" key="1">
    <source>
        <dbReference type="PROSITE" id="PS51832"/>
    </source>
</evidence>
<dbReference type="Pfam" id="PF13487">
    <property type="entry name" value="HD_5"/>
    <property type="match status" value="1"/>
</dbReference>
<dbReference type="InterPro" id="IPR037522">
    <property type="entry name" value="HD_GYP_dom"/>
</dbReference>
<keyword evidence="2" id="KW-0378">Hydrolase</keyword>
<dbReference type="STRING" id="1121432.SAMN02745219_02691"/>
<accession>A0A1M6JSL6</accession>
<dbReference type="Proteomes" id="UP000184529">
    <property type="component" value="Unassembled WGS sequence"/>
</dbReference>
<feature type="domain" description="HD-GYP" evidence="1">
    <location>
        <begin position="8"/>
        <end position="202"/>
    </location>
</feature>
<reference evidence="3" key="1">
    <citation type="submission" date="2016-11" db="EMBL/GenBank/DDBJ databases">
        <authorList>
            <person name="Varghese N."/>
            <person name="Submissions S."/>
        </authorList>
    </citation>
    <scope>NUCLEOTIDE SEQUENCE [LARGE SCALE GENOMIC DNA]</scope>
    <source>
        <strain evidence="3">DSM 16057</strain>
    </source>
</reference>
<gene>
    <name evidence="2" type="ORF">SAMN02745219_02691</name>
</gene>
<dbReference type="EMBL" id="FQZM01000037">
    <property type="protein sequence ID" value="SHJ49661.1"/>
    <property type="molecule type" value="Genomic_DNA"/>
</dbReference>
<dbReference type="AlphaFoldDB" id="A0A1M6JSL6"/>
<dbReference type="SMART" id="SM00471">
    <property type="entry name" value="HDc"/>
    <property type="match status" value="1"/>
</dbReference>
<sequence length="202" mass="22975">MLILKSRFDQIYHDAVECLVAALEARDPYSCGHSRRVADMAVDLARLVGLKGRELEMVHIAAHLHDIGKIGVPDQILRKPGRLLSHEYAIIQRHPEIGYNILVKSRQLKRVAVMVLHHHERWDGKGYPRGLKGEAIPLGSRIIALCDTVDAMTSERPYRPPLSWQQCRQEIVAGKAGQFDAVLVEAAEKLWPVWERRYCYAV</sequence>
<dbReference type="OrthoDB" id="9798833at2"/>
<evidence type="ECO:0000313" key="2">
    <source>
        <dbReference type="EMBL" id="SHJ49661.1"/>
    </source>
</evidence>
<protein>
    <submittedName>
        <fullName evidence="2">Metal dependent phosphohydrolase</fullName>
    </submittedName>
</protein>
<dbReference type="PROSITE" id="PS51832">
    <property type="entry name" value="HD_GYP"/>
    <property type="match status" value="1"/>
</dbReference>